<dbReference type="Gene3D" id="3.30.70.260">
    <property type="match status" value="1"/>
</dbReference>
<dbReference type="GO" id="GO:0051302">
    <property type="term" value="P:regulation of cell division"/>
    <property type="evidence" value="ECO:0007669"/>
    <property type="project" value="InterPro"/>
</dbReference>
<evidence type="ECO:0000313" key="9">
    <source>
        <dbReference type="EMBL" id="EAR07387.1"/>
    </source>
</evidence>
<dbReference type="Proteomes" id="UP000005953">
    <property type="component" value="Unassembled WGS sequence"/>
</dbReference>
<name>A4BKE0_9GAMM</name>
<keyword evidence="2 6" id="KW-0132">Cell division</keyword>
<dbReference type="OrthoDB" id="9794530at2"/>
<keyword evidence="10" id="KW-1185">Reference proteome</keyword>
<sequence length="222" mass="23551">MTASQLRLRGRLVASHQIPIQTLDLDTFRDQLDTTIAQAPALFKQAPSVLDLSDLKETAESEQLLSLIQACRTAGLVPFALTGDKSSHQPLASELGLAWIDFKAGTAPKESPPTTARTTQVVTSPVRSGQQIYARDANLLVTSLVSAGAEIAADGNIHVLGPLRGRAIAGASGDKSSEVICQQMQAELISIAGLYLVQDDFPEGQGAARCTLIGDSIRIDYL</sequence>
<dbReference type="Gene3D" id="2.160.20.70">
    <property type="match status" value="1"/>
</dbReference>
<comment type="similarity">
    <text evidence="1 6">Belongs to the MinC family.</text>
</comment>
<dbReference type="Pfam" id="PF05209">
    <property type="entry name" value="MinC_N"/>
    <property type="match status" value="1"/>
</dbReference>
<dbReference type="GO" id="GO:0000902">
    <property type="term" value="P:cell morphogenesis"/>
    <property type="evidence" value="ECO:0007669"/>
    <property type="project" value="InterPro"/>
</dbReference>
<evidence type="ECO:0000256" key="2">
    <source>
        <dbReference type="ARBA" id="ARBA00022618"/>
    </source>
</evidence>
<feature type="domain" description="Septum formation inhibitor MinC C-terminal" evidence="7">
    <location>
        <begin position="121"/>
        <end position="219"/>
    </location>
</feature>
<dbReference type="HAMAP" id="MF_00267">
    <property type="entry name" value="MinC"/>
    <property type="match status" value="1"/>
</dbReference>
<reference evidence="9 10" key="1">
    <citation type="submission" date="2006-02" db="EMBL/GenBank/DDBJ databases">
        <authorList>
            <person name="Pinhassi J."/>
            <person name="Pedros-Alio C."/>
            <person name="Ferriera S."/>
            <person name="Johnson J."/>
            <person name="Kravitz S."/>
            <person name="Halpern A."/>
            <person name="Remington K."/>
            <person name="Beeson K."/>
            <person name="Tran B."/>
            <person name="Rogers Y.-H."/>
            <person name="Friedman R."/>
            <person name="Venter J.C."/>
        </authorList>
    </citation>
    <scope>NUCLEOTIDE SEQUENCE [LARGE SCALE GENOMIC DNA]</scope>
    <source>
        <strain evidence="9 10">MED297</strain>
    </source>
</reference>
<evidence type="ECO:0000259" key="7">
    <source>
        <dbReference type="Pfam" id="PF03775"/>
    </source>
</evidence>
<feature type="domain" description="Septum formation inhibitor MinC N-terminal" evidence="8">
    <location>
        <begin position="7"/>
        <end position="78"/>
    </location>
</feature>
<evidence type="ECO:0000259" key="8">
    <source>
        <dbReference type="Pfam" id="PF05209"/>
    </source>
</evidence>
<evidence type="ECO:0000256" key="4">
    <source>
        <dbReference type="ARBA" id="ARBA00023306"/>
    </source>
</evidence>
<evidence type="ECO:0000256" key="5">
    <source>
        <dbReference type="ARBA" id="ARBA00025606"/>
    </source>
</evidence>
<dbReference type="SUPFAM" id="SSF63848">
    <property type="entry name" value="Cell-division inhibitor MinC, C-terminal domain"/>
    <property type="match status" value="1"/>
</dbReference>
<dbReference type="PANTHER" id="PTHR34108:SF1">
    <property type="entry name" value="SEPTUM SITE-DETERMINING PROTEIN MINC"/>
    <property type="match status" value="1"/>
</dbReference>
<keyword evidence="3 6" id="KW-0717">Septation</keyword>
<evidence type="ECO:0000256" key="6">
    <source>
        <dbReference type="HAMAP-Rule" id="MF_00267"/>
    </source>
</evidence>
<dbReference type="InterPro" id="IPR007874">
    <property type="entry name" value="MinC_N"/>
</dbReference>
<dbReference type="GO" id="GO:0000917">
    <property type="term" value="P:division septum assembly"/>
    <property type="evidence" value="ECO:0007669"/>
    <property type="project" value="UniProtKB-KW"/>
</dbReference>
<dbReference type="HOGENOM" id="CLU_067812_0_1_6"/>
<evidence type="ECO:0000256" key="1">
    <source>
        <dbReference type="ARBA" id="ARBA00006291"/>
    </source>
</evidence>
<dbReference type="PANTHER" id="PTHR34108">
    <property type="entry name" value="SEPTUM SITE-DETERMINING PROTEIN MINC"/>
    <property type="match status" value="1"/>
</dbReference>
<keyword evidence="4 6" id="KW-0131">Cell cycle</keyword>
<comment type="caution">
    <text evidence="9">The sequence shown here is derived from an EMBL/GenBank/DDBJ whole genome shotgun (WGS) entry which is preliminary data.</text>
</comment>
<dbReference type="STRING" id="314283.MED297_03402"/>
<gene>
    <name evidence="6" type="primary">minC</name>
    <name evidence="9" type="ORF">MED297_03402</name>
</gene>
<organism evidence="9 10">
    <name type="scientific">Reinekea blandensis MED297</name>
    <dbReference type="NCBI Taxonomy" id="314283"/>
    <lineage>
        <taxon>Bacteria</taxon>
        <taxon>Pseudomonadati</taxon>
        <taxon>Pseudomonadota</taxon>
        <taxon>Gammaproteobacteria</taxon>
        <taxon>Oceanospirillales</taxon>
        <taxon>Saccharospirillaceae</taxon>
        <taxon>Reinekea</taxon>
    </lineage>
</organism>
<dbReference type="InterPro" id="IPR005526">
    <property type="entry name" value="Septum_form_inhib_MinC_C"/>
</dbReference>
<dbReference type="RefSeq" id="WP_008047408.1">
    <property type="nucleotide sequence ID" value="NZ_CH724154.1"/>
</dbReference>
<dbReference type="Pfam" id="PF03775">
    <property type="entry name" value="MinC_C"/>
    <property type="match status" value="1"/>
</dbReference>
<dbReference type="InterPro" id="IPR013033">
    <property type="entry name" value="MinC"/>
</dbReference>
<proteinExistence type="inferred from homology"/>
<dbReference type="NCBIfam" id="TIGR01222">
    <property type="entry name" value="minC"/>
    <property type="match status" value="1"/>
</dbReference>
<dbReference type="InterPro" id="IPR036145">
    <property type="entry name" value="MinC_C_sf"/>
</dbReference>
<protein>
    <recommendedName>
        <fullName evidence="6">Probable septum site-determining protein MinC</fullName>
    </recommendedName>
</protein>
<dbReference type="AlphaFoldDB" id="A4BKE0"/>
<evidence type="ECO:0000313" key="10">
    <source>
        <dbReference type="Proteomes" id="UP000005953"/>
    </source>
</evidence>
<dbReference type="InterPro" id="IPR016098">
    <property type="entry name" value="CAP/MinC_C"/>
</dbReference>
<evidence type="ECO:0000256" key="3">
    <source>
        <dbReference type="ARBA" id="ARBA00023210"/>
    </source>
</evidence>
<dbReference type="GO" id="GO:1901891">
    <property type="term" value="P:regulation of cell septum assembly"/>
    <property type="evidence" value="ECO:0007669"/>
    <property type="project" value="InterPro"/>
</dbReference>
<comment type="subunit">
    <text evidence="6">Interacts with MinD and FtsZ.</text>
</comment>
<accession>A4BKE0</accession>
<comment type="function">
    <text evidence="5 6">Cell division inhibitor that blocks the formation of polar Z ring septums. Rapidly oscillates between the poles of the cell to destabilize FtsZ filaments that have formed before they mature into polar Z rings. Prevents FtsZ polymerization.</text>
</comment>
<dbReference type="EMBL" id="AAOE01000044">
    <property type="protein sequence ID" value="EAR07387.1"/>
    <property type="molecule type" value="Genomic_DNA"/>
</dbReference>